<feature type="region of interest" description="Disordered" evidence="4">
    <location>
        <begin position="294"/>
        <end position="340"/>
    </location>
</feature>
<protein>
    <submittedName>
        <fullName evidence="5">DGCR14-like protein</fullName>
    </submittedName>
</protein>
<evidence type="ECO:0000313" key="6">
    <source>
        <dbReference type="Proteomes" id="UP001165289"/>
    </source>
</evidence>
<feature type="compositionally biased region" description="Polar residues" evidence="4">
    <location>
        <begin position="302"/>
        <end position="315"/>
    </location>
</feature>
<dbReference type="AlphaFoldDB" id="A0AAV7KFC4"/>
<evidence type="ECO:0000256" key="3">
    <source>
        <dbReference type="ARBA" id="ARBA00023242"/>
    </source>
</evidence>
<sequence>MMSHKSVISEEKYEEALDTIIERDFFPDLKKFKDENRLLYPEFASSFDTNTRDKLSPRDGESLDEYLARIISEDDASFAELLQKDRERIREKCKEFFLGQIEHESPGQIEFKRPRDFTIGGKNSLMYVPEGIEQDSSARPNIRHENTRISKELIESLNDKAGLRVIQSELTKTRVEIPEKVDLYGKTILDPHVGREYGLISTPRTDDISTPTRSFSTPTLANTPGFKMKEASKREQIGIQLSEDIVRNKRNKRRAALRQAMHSLTPNTKNDLYSRGLYLSPAAKNLLKRTIPSARDSDSIGLRSSYTPNLQNTPSVRGFKKPPTDTPYSTTTTPTPNLRK</sequence>
<evidence type="ECO:0000256" key="1">
    <source>
        <dbReference type="ARBA" id="ARBA00004123"/>
    </source>
</evidence>
<proteinExistence type="inferred from homology"/>
<dbReference type="Pfam" id="PF09751">
    <property type="entry name" value="Es2"/>
    <property type="match status" value="3"/>
</dbReference>
<name>A0AAV7KFC4_9METZ</name>
<dbReference type="EMBL" id="JAKMXF010000066">
    <property type="protein sequence ID" value="KAI6659304.1"/>
    <property type="molecule type" value="Genomic_DNA"/>
</dbReference>
<keyword evidence="6" id="KW-1185">Reference proteome</keyword>
<evidence type="ECO:0000313" key="5">
    <source>
        <dbReference type="EMBL" id="KAI6659304.1"/>
    </source>
</evidence>
<accession>A0AAV7KFC4</accession>
<dbReference type="PANTHER" id="PTHR12940">
    <property type="entry name" value="ES-2 PROTEIN - RELATED"/>
    <property type="match status" value="1"/>
</dbReference>
<organism evidence="5 6">
    <name type="scientific">Oopsacas minuta</name>
    <dbReference type="NCBI Taxonomy" id="111878"/>
    <lineage>
        <taxon>Eukaryota</taxon>
        <taxon>Metazoa</taxon>
        <taxon>Porifera</taxon>
        <taxon>Hexactinellida</taxon>
        <taxon>Hexasterophora</taxon>
        <taxon>Lyssacinosida</taxon>
        <taxon>Leucopsacidae</taxon>
        <taxon>Oopsacas</taxon>
    </lineage>
</organism>
<feature type="compositionally biased region" description="Low complexity" evidence="4">
    <location>
        <begin position="326"/>
        <end position="340"/>
    </location>
</feature>
<keyword evidence="3" id="KW-0539">Nucleus</keyword>
<dbReference type="PANTHER" id="PTHR12940:SF0">
    <property type="entry name" value="SPLICING FACTOR ESS-2 HOMOLOG"/>
    <property type="match status" value="1"/>
</dbReference>
<reference evidence="5 6" key="1">
    <citation type="journal article" date="2023" name="BMC Biol.">
        <title>The compact genome of the sponge Oopsacas minuta (Hexactinellida) is lacking key metazoan core genes.</title>
        <authorList>
            <person name="Santini S."/>
            <person name="Schenkelaars Q."/>
            <person name="Jourda C."/>
            <person name="Duchesne M."/>
            <person name="Belahbib H."/>
            <person name="Rocher C."/>
            <person name="Selva M."/>
            <person name="Riesgo A."/>
            <person name="Vervoort M."/>
            <person name="Leys S.P."/>
            <person name="Kodjabachian L."/>
            <person name="Le Bivic A."/>
            <person name="Borchiellini C."/>
            <person name="Claverie J.M."/>
            <person name="Renard E."/>
        </authorList>
    </citation>
    <scope>NUCLEOTIDE SEQUENCE [LARGE SCALE GENOMIC DNA]</scope>
    <source>
        <strain evidence="5">SPO-2</strain>
    </source>
</reference>
<dbReference type="InterPro" id="IPR019148">
    <property type="entry name" value="Nuclear_protein_DGCR14_ESS-2"/>
</dbReference>
<comment type="caution">
    <text evidence="5">The sequence shown here is derived from an EMBL/GenBank/DDBJ whole genome shotgun (WGS) entry which is preliminary data.</text>
</comment>
<dbReference type="GO" id="GO:0071013">
    <property type="term" value="C:catalytic step 2 spliceosome"/>
    <property type="evidence" value="ECO:0007669"/>
    <property type="project" value="TreeGrafter"/>
</dbReference>
<comment type="similarity">
    <text evidence="2">Belongs to the ESS2 family.</text>
</comment>
<comment type="subcellular location">
    <subcellularLocation>
        <location evidence="1">Nucleus</location>
    </subcellularLocation>
</comment>
<dbReference type="Proteomes" id="UP001165289">
    <property type="component" value="Unassembled WGS sequence"/>
</dbReference>
<evidence type="ECO:0000256" key="4">
    <source>
        <dbReference type="SAM" id="MobiDB-lite"/>
    </source>
</evidence>
<gene>
    <name evidence="5" type="ORF">LOD99_14975</name>
</gene>
<evidence type="ECO:0000256" key="2">
    <source>
        <dbReference type="ARBA" id="ARBA00009072"/>
    </source>
</evidence>